<name>A0A8I2KQ11_9GAMM</name>
<accession>A0A8I2KQ11</accession>
<feature type="transmembrane region" description="Helical" evidence="1">
    <location>
        <begin position="12"/>
        <end position="36"/>
    </location>
</feature>
<dbReference type="RefSeq" id="WP_039495765.1">
    <property type="nucleotide sequence ID" value="NZ_CBCSDF010000001.1"/>
</dbReference>
<feature type="transmembrane region" description="Helical" evidence="1">
    <location>
        <begin position="56"/>
        <end position="78"/>
    </location>
</feature>
<gene>
    <name evidence="2" type="ORF">F9Y85_08180</name>
    <name evidence="3" type="ORF">R5H13_08780</name>
</gene>
<reference evidence="2" key="1">
    <citation type="submission" date="2019-10" db="EMBL/GenBank/DDBJ databases">
        <authorList>
            <person name="Paulsen S."/>
        </authorList>
    </citation>
    <scope>NUCLEOTIDE SEQUENCE</scope>
    <source>
        <strain evidence="2">LMG 19692</strain>
    </source>
</reference>
<dbReference type="EMBL" id="CP137578">
    <property type="protein sequence ID" value="WOX30335.1"/>
    <property type="molecule type" value="Genomic_DNA"/>
</dbReference>
<sequence>MNLNTKTQTTNHFLLFAGVCTAIAAVAHIGCIIFGAPWYRFFGAGEEMATMAEQGLIYPHIVTAVIATILLLWSCYAFSGAKRIRQLPMLKIALCVISAIFLIRGIGFVFIMPTIPDNSMTFWLVSSSICLVIGGAYALGTKKAWSQI</sequence>
<evidence type="ECO:0000313" key="3">
    <source>
        <dbReference type="EMBL" id="WOX30335.1"/>
    </source>
</evidence>
<keyword evidence="5" id="KW-1185">Reference proteome</keyword>
<evidence type="ECO:0000313" key="2">
    <source>
        <dbReference type="EMBL" id="NLR21292.1"/>
    </source>
</evidence>
<dbReference type="AlphaFoldDB" id="A0A8I2KQ11"/>
<evidence type="ECO:0000313" key="5">
    <source>
        <dbReference type="Proteomes" id="UP001304419"/>
    </source>
</evidence>
<keyword evidence="1" id="KW-0472">Membrane</keyword>
<dbReference type="Proteomes" id="UP000646877">
    <property type="component" value="Unassembled WGS sequence"/>
</dbReference>
<feature type="transmembrane region" description="Helical" evidence="1">
    <location>
        <begin position="121"/>
        <end position="140"/>
    </location>
</feature>
<reference evidence="3 5" key="2">
    <citation type="submission" date="2023-10" db="EMBL/GenBank/DDBJ databases">
        <title>To unveil natural product biosynthetic capacity in Pseudoalteromonas.</title>
        <authorList>
            <person name="Wang J."/>
        </authorList>
    </citation>
    <scope>NUCLEOTIDE SEQUENCE [LARGE SCALE GENOMIC DNA]</scope>
    <source>
        <strain evidence="3 5">DSM 15914</strain>
    </source>
</reference>
<feature type="transmembrane region" description="Helical" evidence="1">
    <location>
        <begin position="90"/>
        <end position="115"/>
    </location>
</feature>
<evidence type="ECO:0000313" key="4">
    <source>
        <dbReference type="Proteomes" id="UP000646877"/>
    </source>
</evidence>
<keyword evidence="1" id="KW-0812">Transmembrane</keyword>
<keyword evidence="1" id="KW-1133">Transmembrane helix</keyword>
<organism evidence="2 4">
    <name type="scientific">Pseudoalteromonas maricaloris</name>
    <dbReference type="NCBI Taxonomy" id="184924"/>
    <lineage>
        <taxon>Bacteria</taxon>
        <taxon>Pseudomonadati</taxon>
        <taxon>Pseudomonadota</taxon>
        <taxon>Gammaproteobacteria</taxon>
        <taxon>Alteromonadales</taxon>
        <taxon>Pseudoalteromonadaceae</taxon>
        <taxon>Pseudoalteromonas</taxon>
    </lineage>
</organism>
<protein>
    <submittedName>
        <fullName evidence="2">Uncharacterized protein</fullName>
    </submittedName>
</protein>
<dbReference type="Proteomes" id="UP001304419">
    <property type="component" value="Chromosome 1"/>
</dbReference>
<dbReference type="EMBL" id="WEIA01000004">
    <property type="protein sequence ID" value="NLR21292.1"/>
    <property type="molecule type" value="Genomic_DNA"/>
</dbReference>
<evidence type="ECO:0000256" key="1">
    <source>
        <dbReference type="SAM" id="Phobius"/>
    </source>
</evidence>
<proteinExistence type="predicted"/>